<evidence type="ECO:0000313" key="3">
    <source>
        <dbReference type="Proteomes" id="UP000653127"/>
    </source>
</evidence>
<keyword evidence="3" id="KW-1185">Reference proteome</keyword>
<reference evidence="2" key="1">
    <citation type="submission" date="2020-08" db="EMBL/GenBank/DDBJ databases">
        <title>Genome public.</title>
        <authorList>
            <person name="Liu C."/>
            <person name="Sun Q."/>
        </authorList>
    </citation>
    <scope>NUCLEOTIDE SEQUENCE</scope>
    <source>
        <strain evidence="2">NSJ-31</strain>
    </source>
</reference>
<evidence type="ECO:0000256" key="1">
    <source>
        <dbReference type="SAM" id="SignalP"/>
    </source>
</evidence>
<dbReference type="Gene3D" id="2.60.120.260">
    <property type="entry name" value="Galactose-binding domain-like"/>
    <property type="match status" value="3"/>
</dbReference>
<organism evidence="2 3">
    <name type="scientific">Ligaoa zhengdingensis</name>
    <dbReference type="NCBI Taxonomy" id="2763658"/>
    <lineage>
        <taxon>Bacteria</taxon>
        <taxon>Bacillati</taxon>
        <taxon>Bacillota</taxon>
        <taxon>Clostridia</taxon>
        <taxon>Eubacteriales</taxon>
        <taxon>Oscillospiraceae</taxon>
        <taxon>Ligaoa</taxon>
    </lineage>
</organism>
<feature type="chain" id="PRO_5038031776" evidence="1">
    <location>
        <begin position="29"/>
        <end position="1661"/>
    </location>
</feature>
<dbReference type="PANTHER" id="PTHR35279:SF4">
    <property type="entry name" value="GLYCOSYL HYDROLASE FAMILY 32 N-TERMINAL DOMAIN-CONTAINING PROTEIN"/>
    <property type="match status" value="1"/>
</dbReference>
<comment type="caution">
    <text evidence="2">The sequence shown here is derived from an EMBL/GenBank/DDBJ whole genome shotgun (WGS) entry which is preliminary data.</text>
</comment>
<dbReference type="EMBL" id="JACRST010000024">
    <property type="protein sequence ID" value="MBC8547570.1"/>
    <property type="molecule type" value="Genomic_DNA"/>
</dbReference>
<dbReference type="RefSeq" id="WP_249283613.1">
    <property type="nucleotide sequence ID" value="NZ_JACRST010000024.1"/>
</dbReference>
<dbReference type="Proteomes" id="UP000653127">
    <property type="component" value="Unassembled WGS sequence"/>
</dbReference>
<evidence type="ECO:0000313" key="2">
    <source>
        <dbReference type="EMBL" id="MBC8547570.1"/>
    </source>
</evidence>
<dbReference type="Gene3D" id="2.115.10.20">
    <property type="entry name" value="Glycosyl hydrolase domain, family 43"/>
    <property type="match status" value="6"/>
</dbReference>
<keyword evidence="1" id="KW-0732">Signal</keyword>
<dbReference type="Pfam" id="PF07554">
    <property type="entry name" value="FIVAR"/>
    <property type="match status" value="2"/>
</dbReference>
<protein>
    <submittedName>
        <fullName evidence="2">FIVAR domain-containing protein</fullName>
    </submittedName>
</protein>
<dbReference type="Gene3D" id="1.20.1270.90">
    <property type="entry name" value="AF1782-like"/>
    <property type="match status" value="1"/>
</dbReference>
<feature type="non-terminal residue" evidence="2">
    <location>
        <position position="1661"/>
    </location>
</feature>
<sequence length="1661" mass="182150">MKKLIAWGLSLVMSLSSLSALTTVPAYATEPELVNLAFNDMGAGYPKAFANYTNSGDSLESILDGIISAREGGTLDAGPRNRWSNWNHRGETAYIGVTFECEQEVHSIDWYHFVDTANCPVPKTVAAQYWDGADWQPLNATVADKAYEGEYTTDCYQGRIQQYTLTFDAVTTSQVRMVLEPQDNMCLAGSELQVWGVPRILYGFNVKMGAAANEGVMPGTVEAEASAEERTMYFKLTDSQGNEDEQTVAIPANQTEVAFELNLDKLVTGDIAVKASFLSDYSESKEYTFVKRIPDSVFEELYEEVKTPYEYGIVLSFSGVKGDFDSDLIDNPNVFTIPGDDEYVYMTYVGHDGTGYRTGLARSEDMVNWEKIGKILENGEPGAWDEFNAAGYIVRDHKWGEIPTPHIMKDGRYAMTYLASDTAGYEAGIKRAGVAFSDKIFNDDGSVAQWTRHPDPVLDAHDGAYPYEKGTIWKLQAIWDDETQKYYGFYNAATGPEVMCGAVSDDLINWKRMDTNPLLTVDSAPDGAAWGASHNADADVVKIGDYWVMFYFTSSPGGIIDSFAVSQDLIHWQKSYIPLLTRNGSYSSTYAHKPCVVKKNGVVYHYYNAVGSAGRLIAVDTSIDLSVLRKAQELEPGSCSEALYQNLQTKIAAVQAELYKDGGSLEAIEAALAELTAAYDDCKVVIDEPVGLDNLALNTDGSEYPKVFAGHTNGSEFPSYMVDGIISGKEGGNHDEGPRNRWTNWGQNVGKTEYIGSEFGAKKTVEVVNLYAFNDGSDVPAPKSVAVEYRDAEGNWQPVANAETKSVIYDEDGKVKLFGITFDAVATDAIRLALEPAGENKSVGVTEMKIFGSPYVPMDELTNLALNENGSGYPEAFAGYTNGGDNLQQLNDGIVSGGEGQPHDDGPRNRWTNYNHTGTEYAGVKFESEQDVYMVEWFAFNDGGGVPTPKSVEVQYWDGENWRPADASTSSEPYTGETSYNKVVHYKFILKDVVSTSQIRVKLEPQDGKSVGATEMRVWGKPNMLYGFSAKVDNIVPDDGQIPVSVTVEAAQEARTLYYKAEDAEGKAVDGSVGIPAGETGVSFSVDAAELGIGEVKLSLSLKEDFSEVKAYTLTKRIPSSVINDLYEQVKTPYSYGVVLRYSGVEGAFDSALVDNANVFRMPGDNEYVYMTFVGHDGTGYRTGLARSKDMLNWEKIGLILDNGAEGAWDEFNAAGYIVRDHEWGEVPTPHVMKDGRYAMTYLASDTPGYEAGKKLEGVAFTDKIFNEDGSVAQWTRYPDPILPAVEDYEGGIIWKMQALWDDETQKYYGFYNAGATEVMCGATSDDLINWTRMETNPLLKGDKSPSGEVWGASQCADADVVKIGDYWVMFYFTGTPYGIIDSFAVSTDLYHWQKAYLPLTDRDDGYNSTYAHKPCVVKKNGVVYHYYCAVGNEGRVIAVDTSVDLGILQTALAIKEEDCTAGQYARLQKAIATLQNELNKDGGSLEEVEAARDALIAAVEGGDVPSDVDKSYLEALIAAVDGVYEEERFTAESWAAFEEALTAAKDVVENDAATQEDVLSAYLDLVMARDGLTYAPDKSALKLAVDLANALLEDETLDLTDESKAALEEAIAAANLVIEDAEATQEDIDAAYEDVMYAIVSVMENEVDKEFLKSLIDQAN</sequence>
<feature type="signal peptide" evidence="1">
    <location>
        <begin position="1"/>
        <end position="28"/>
    </location>
</feature>
<accession>A0A926DYG3</accession>
<dbReference type="SUPFAM" id="SSF75005">
    <property type="entry name" value="Arabinanase/levansucrase/invertase"/>
    <property type="match status" value="4"/>
</dbReference>
<dbReference type="InterPro" id="IPR023296">
    <property type="entry name" value="Glyco_hydro_beta-prop_sf"/>
</dbReference>
<name>A0A926DYG3_9FIRM</name>
<gene>
    <name evidence="2" type="ORF">H8711_11595</name>
</gene>
<proteinExistence type="predicted"/>
<dbReference type="PANTHER" id="PTHR35279">
    <property type="match status" value="1"/>
</dbReference>
<dbReference type="Gene3D" id="1.20.1270.70">
    <property type="entry name" value="Designed single chain three-helix bundle"/>
    <property type="match status" value="1"/>
</dbReference>